<dbReference type="PANTHER" id="PTHR43628">
    <property type="entry name" value="ACTIVATOR OF C KINASE PROTEIN 1-RELATED"/>
    <property type="match status" value="1"/>
</dbReference>
<dbReference type="PANTHER" id="PTHR43628:SF1">
    <property type="entry name" value="CHITIN SYNTHASE REGULATORY FACTOR 2-RELATED"/>
    <property type="match status" value="1"/>
</dbReference>
<dbReference type="Gene3D" id="1.25.40.10">
    <property type="entry name" value="Tetratricopeptide repeat domain"/>
    <property type="match status" value="2"/>
</dbReference>
<dbReference type="RefSeq" id="WP_207064267.1">
    <property type="nucleotide sequence ID" value="NZ_BAABLE010000011.1"/>
</dbReference>
<keyword evidence="2" id="KW-1185">Reference proteome</keyword>
<gene>
    <name evidence="1" type="ORF">GGR36_001674</name>
</gene>
<dbReference type="SMART" id="SM00671">
    <property type="entry name" value="SEL1"/>
    <property type="match status" value="5"/>
</dbReference>
<accession>A0A840BNE9</accession>
<sequence>MIALAVTRNPRTRPGTRKALAGVALFAALAGVGGAAWINHAARMPDAAAIAVLAQQAGAGRDAEAEQRLRQLAESSKRAAVQRELGEALLARNTPRDVADGIEWLEKAAAQDDADASMALGKLRFLGTPFLAQDYPSAYRHFAAAGAQGHAGAAYYLGLMLRSGYGVRENRAAAARWFALAAEKNSPAAMFMLANAYREGDGVPQDEARARALYEAAAELELPEAIQTLAMAYRNGELGLPQDEMQARHFTLETAHALKHPAVVP</sequence>
<proteinExistence type="predicted"/>
<comment type="caution">
    <text evidence="1">The sequence shown here is derived from an EMBL/GenBank/DDBJ whole genome shotgun (WGS) entry which is preliminary data.</text>
</comment>
<dbReference type="SUPFAM" id="SSF81901">
    <property type="entry name" value="HCP-like"/>
    <property type="match status" value="2"/>
</dbReference>
<dbReference type="InterPro" id="IPR052945">
    <property type="entry name" value="Mitotic_Regulator"/>
</dbReference>
<dbReference type="Proteomes" id="UP000561045">
    <property type="component" value="Unassembled WGS sequence"/>
</dbReference>
<dbReference type="EMBL" id="JACIET010000001">
    <property type="protein sequence ID" value="MBB4012366.1"/>
    <property type="molecule type" value="Genomic_DNA"/>
</dbReference>
<evidence type="ECO:0000313" key="1">
    <source>
        <dbReference type="EMBL" id="MBB4012366.1"/>
    </source>
</evidence>
<dbReference type="InterPro" id="IPR006597">
    <property type="entry name" value="Sel1-like"/>
</dbReference>
<organism evidence="1 2">
    <name type="scientific">Niveibacterium umoris</name>
    <dbReference type="NCBI Taxonomy" id="1193620"/>
    <lineage>
        <taxon>Bacteria</taxon>
        <taxon>Pseudomonadati</taxon>
        <taxon>Pseudomonadota</taxon>
        <taxon>Betaproteobacteria</taxon>
        <taxon>Rhodocyclales</taxon>
        <taxon>Rhodocyclaceae</taxon>
        <taxon>Niveibacterium</taxon>
    </lineage>
</organism>
<name>A0A840BNE9_9RHOO</name>
<dbReference type="InterPro" id="IPR011990">
    <property type="entry name" value="TPR-like_helical_dom_sf"/>
</dbReference>
<evidence type="ECO:0000313" key="2">
    <source>
        <dbReference type="Proteomes" id="UP000561045"/>
    </source>
</evidence>
<protein>
    <submittedName>
        <fullName evidence="1">TPR repeat protein</fullName>
    </submittedName>
</protein>
<dbReference type="Pfam" id="PF08238">
    <property type="entry name" value="Sel1"/>
    <property type="match status" value="5"/>
</dbReference>
<reference evidence="1 2" key="1">
    <citation type="submission" date="2020-08" db="EMBL/GenBank/DDBJ databases">
        <title>Genomic Encyclopedia of Type Strains, Phase IV (KMG-IV): sequencing the most valuable type-strain genomes for metagenomic binning, comparative biology and taxonomic classification.</title>
        <authorList>
            <person name="Goeker M."/>
        </authorList>
    </citation>
    <scope>NUCLEOTIDE SEQUENCE [LARGE SCALE GENOMIC DNA]</scope>
    <source>
        <strain evidence="1 2">DSM 106739</strain>
    </source>
</reference>
<dbReference type="AlphaFoldDB" id="A0A840BNE9"/>